<evidence type="ECO:0000313" key="3">
    <source>
        <dbReference type="Proteomes" id="UP001187682"/>
    </source>
</evidence>
<proteinExistence type="predicted"/>
<accession>A0AAE8SUY7</accession>
<dbReference type="EMBL" id="ONZQ02000006">
    <property type="protein sequence ID" value="SPO02176.1"/>
    <property type="molecule type" value="Genomic_DNA"/>
</dbReference>
<gene>
    <name evidence="2" type="ORF">DNG_04849</name>
</gene>
<feature type="region of interest" description="Disordered" evidence="1">
    <location>
        <begin position="101"/>
        <end position="139"/>
    </location>
</feature>
<feature type="compositionally biased region" description="Basic and acidic residues" evidence="1">
    <location>
        <begin position="54"/>
        <end position="63"/>
    </location>
</feature>
<dbReference type="Proteomes" id="UP001187682">
    <property type="component" value="Unassembled WGS sequence"/>
</dbReference>
<sequence length="252" mass="26808">MVLKRKRSVSEFSSPTHSTTSTFQCSSPIAFGLNPFASSPMANPHHLPSRTLKRSRDSRPSDDEVHRKFYEWRAHHRSGSSNSPVADPERTLDMLFSAAQRQPPSAGAHAPHVDYSMTTPQAHDASFPSPAAAPMPSHDASQRSLHNFWAISSAPSFAASTPPLGGDVMSTMRTATTCDDCGADLPGSESGAMDMDVDGCGVDCACGPCGKSVCGHCSVTNIDGQRQCLQCAGRKVWVGGIGWTTPSDAIIF</sequence>
<feature type="compositionally biased region" description="Low complexity" evidence="1">
    <location>
        <begin position="13"/>
        <end position="22"/>
    </location>
</feature>
<comment type="caution">
    <text evidence="2">The sequence shown here is derived from an EMBL/GenBank/DDBJ whole genome shotgun (WGS) entry which is preliminary data.</text>
</comment>
<organism evidence="2 3">
    <name type="scientific">Cephalotrichum gorgonifer</name>
    <dbReference type="NCBI Taxonomy" id="2041049"/>
    <lineage>
        <taxon>Eukaryota</taxon>
        <taxon>Fungi</taxon>
        <taxon>Dikarya</taxon>
        <taxon>Ascomycota</taxon>
        <taxon>Pezizomycotina</taxon>
        <taxon>Sordariomycetes</taxon>
        <taxon>Hypocreomycetidae</taxon>
        <taxon>Microascales</taxon>
        <taxon>Microascaceae</taxon>
        <taxon>Cephalotrichum</taxon>
    </lineage>
</organism>
<feature type="compositionally biased region" description="Low complexity" evidence="1">
    <location>
        <begin position="122"/>
        <end position="139"/>
    </location>
</feature>
<feature type="region of interest" description="Disordered" evidence="1">
    <location>
        <begin position="41"/>
        <end position="63"/>
    </location>
</feature>
<evidence type="ECO:0000256" key="1">
    <source>
        <dbReference type="SAM" id="MobiDB-lite"/>
    </source>
</evidence>
<reference evidence="2" key="1">
    <citation type="submission" date="2018-03" db="EMBL/GenBank/DDBJ databases">
        <authorList>
            <person name="Guldener U."/>
        </authorList>
    </citation>
    <scope>NUCLEOTIDE SEQUENCE</scope>
</reference>
<evidence type="ECO:0000313" key="2">
    <source>
        <dbReference type="EMBL" id="SPO02176.1"/>
    </source>
</evidence>
<keyword evidence="3" id="KW-1185">Reference proteome</keyword>
<feature type="region of interest" description="Disordered" evidence="1">
    <location>
        <begin position="1"/>
        <end position="25"/>
    </location>
</feature>
<protein>
    <submittedName>
        <fullName evidence="2">Uncharacterized protein</fullName>
    </submittedName>
</protein>
<name>A0AAE8SUY7_9PEZI</name>
<dbReference type="AlphaFoldDB" id="A0AAE8SUY7"/>